<sequence>MLSTSSRFLGTRLTLASAFTPLASPRLFSSSPDLVFETLKAFPDEPTNPASIAVLRMARPAAKNALGRQMLSEFVDALEAIPQDQSLRAVILTSEVERVFCAGADLKERRTMSQQEAGMFVSKLRNSFTSLANLPLPVIAAVEGAALGGGIEIALACDMRVAGKNAIFGLPETSLAIIPGAGGTQRLPRLIGAARAKELMFTARRINADEAEKYGVVNHTVEAGAAFDKAFEIATEIARNGPIGVRAAKTAVDVGLQTDLTSGMEVERACYAQTIPTADRMEGLNAFREKRKPIYKGE</sequence>
<dbReference type="GO" id="GO:0005739">
    <property type="term" value="C:mitochondrion"/>
    <property type="evidence" value="ECO:0007669"/>
    <property type="project" value="TreeGrafter"/>
</dbReference>
<comment type="similarity">
    <text evidence="1 3">Belongs to the enoyl-CoA hydratase/isomerase family.</text>
</comment>
<dbReference type="AlphaFoldDB" id="A0A9W7KVE6"/>
<evidence type="ECO:0000256" key="1">
    <source>
        <dbReference type="ARBA" id="ARBA00005254"/>
    </source>
</evidence>
<dbReference type="PANTHER" id="PTHR11941:SF171">
    <property type="entry name" value="SD19268P"/>
    <property type="match status" value="1"/>
</dbReference>
<gene>
    <name evidence="4" type="ORF">TrVE_jg4254</name>
</gene>
<dbReference type="Pfam" id="PF00378">
    <property type="entry name" value="ECH_1"/>
    <property type="match status" value="1"/>
</dbReference>
<dbReference type="Gene3D" id="1.10.12.10">
    <property type="entry name" value="Lyase 2-enoyl-coa Hydratase, Chain A, domain 2"/>
    <property type="match status" value="1"/>
</dbReference>
<dbReference type="InterPro" id="IPR018376">
    <property type="entry name" value="Enoyl-CoA_hyd/isom_CS"/>
</dbReference>
<evidence type="ECO:0000313" key="4">
    <source>
        <dbReference type="EMBL" id="GMI12964.1"/>
    </source>
</evidence>
<proteinExistence type="inferred from homology"/>
<dbReference type="PANTHER" id="PTHR11941">
    <property type="entry name" value="ENOYL-COA HYDRATASE-RELATED"/>
    <property type="match status" value="1"/>
</dbReference>
<evidence type="ECO:0000313" key="5">
    <source>
        <dbReference type="Proteomes" id="UP001165160"/>
    </source>
</evidence>
<dbReference type="FunFam" id="1.10.12.10:FF:000001">
    <property type="entry name" value="Probable enoyl-CoA hydratase, mitochondrial"/>
    <property type="match status" value="1"/>
</dbReference>
<keyword evidence="2" id="KW-0456">Lyase</keyword>
<dbReference type="CDD" id="cd06558">
    <property type="entry name" value="crotonase-like"/>
    <property type="match status" value="1"/>
</dbReference>
<dbReference type="EMBL" id="BRXX01000455">
    <property type="protein sequence ID" value="GMI12964.1"/>
    <property type="molecule type" value="Genomic_DNA"/>
</dbReference>
<protein>
    <recommendedName>
        <fullName evidence="6">Methylglutaconyl-CoA hydratase</fullName>
    </recommendedName>
</protein>
<dbReference type="InterPro" id="IPR029045">
    <property type="entry name" value="ClpP/crotonase-like_dom_sf"/>
</dbReference>
<dbReference type="SUPFAM" id="SSF52096">
    <property type="entry name" value="ClpP/crotonase"/>
    <property type="match status" value="1"/>
</dbReference>
<dbReference type="GO" id="GO:0006635">
    <property type="term" value="P:fatty acid beta-oxidation"/>
    <property type="evidence" value="ECO:0007669"/>
    <property type="project" value="TreeGrafter"/>
</dbReference>
<dbReference type="InterPro" id="IPR001753">
    <property type="entry name" value="Enoyl-CoA_hydra/iso"/>
</dbReference>
<dbReference type="PROSITE" id="PS00166">
    <property type="entry name" value="ENOYL_COA_HYDRATASE"/>
    <property type="match status" value="1"/>
</dbReference>
<dbReference type="Gene3D" id="3.90.226.10">
    <property type="entry name" value="2-enoyl-CoA Hydratase, Chain A, domain 1"/>
    <property type="match status" value="1"/>
</dbReference>
<dbReference type="Proteomes" id="UP001165160">
    <property type="component" value="Unassembled WGS sequence"/>
</dbReference>
<dbReference type="InterPro" id="IPR014748">
    <property type="entry name" value="Enoyl-CoA_hydra_C"/>
</dbReference>
<reference evidence="5" key="1">
    <citation type="journal article" date="2023" name="Commun. Biol.">
        <title>Genome analysis of Parmales, the sister group of diatoms, reveals the evolutionary specialization of diatoms from phago-mixotrophs to photoautotrophs.</title>
        <authorList>
            <person name="Ban H."/>
            <person name="Sato S."/>
            <person name="Yoshikawa S."/>
            <person name="Yamada K."/>
            <person name="Nakamura Y."/>
            <person name="Ichinomiya M."/>
            <person name="Sato N."/>
            <person name="Blanc-Mathieu R."/>
            <person name="Endo H."/>
            <person name="Kuwata A."/>
            <person name="Ogata H."/>
        </authorList>
    </citation>
    <scope>NUCLEOTIDE SEQUENCE [LARGE SCALE GENOMIC DNA]</scope>
    <source>
        <strain evidence="5">NIES 3699</strain>
    </source>
</reference>
<evidence type="ECO:0000256" key="3">
    <source>
        <dbReference type="RuleBase" id="RU003707"/>
    </source>
</evidence>
<evidence type="ECO:0008006" key="6">
    <source>
        <dbReference type="Google" id="ProtNLM"/>
    </source>
</evidence>
<comment type="caution">
    <text evidence="4">The sequence shown here is derived from an EMBL/GenBank/DDBJ whole genome shotgun (WGS) entry which is preliminary data.</text>
</comment>
<organism evidence="4 5">
    <name type="scientific">Triparma verrucosa</name>
    <dbReference type="NCBI Taxonomy" id="1606542"/>
    <lineage>
        <taxon>Eukaryota</taxon>
        <taxon>Sar</taxon>
        <taxon>Stramenopiles</taxon>
        <taxon>Ochrophyta</taxon>
        <taxon>Bolidophyceae</taxon>
        <taxon>Parmales</taxon>
        <taxon>Triparmaceae</taxon>
        <taxon>Triparma</taxon>
    </lineage>
</organism>
<evidence type="ECO:0000256" key="2">
    <source>
        <dbReference type="ARBA" id="ARBA00023239"/>
    </source>
</evidence>
<keyword evidence="5" id="KW-1185">Reference proteome</keyword>
<name>A0A9W7KVE6_9STRA</name>
<dbReference type="GO" id="GO:0016836">
    <property type="term" value="F:hydro-lyase activity"/>
    <property type="evidence" value="ECO:0007669"/>
    <property type="project" value="UniProtKB-ARBA"/>
</dbReference>
<accession>A0A9W7KVE6</accession>
<dbReference type="FunFam" id="3.90.226.10:FF:000009">
    <property type="entry name" value="Carnitinyl-CoA dehydratase"/>
    <property type="match status" value="1"/>
</dbReference>